<dbReference type="GeneID" id="81404793"/>
<evidence type="ECO:0000259" key="10">
    <source>
        <dbReference type="Pfam" id="PF05843"/>
    </source>
</evidence>
<keyword evidence="6 8" id="KW-0539">Nucleus</keyword>
<keyword evidence="4 8" id="KW-0507">mRNA processing</keyword>
<evidence type="ECO:0000256" key="4">
    <source>
        <dbReference type="ARBA" id="ARBA00022664"/>
    </source>
</evidence>
<dbReference type="PANTHER" id="PTHR19980">
    <property type="entry name" value="RNA CLEAVAGE STIMULATION FACTOR"/>
    <property type="match status" value="1"/>
</dbReference>
<name>A0A9W9L3X1_9EURO</name>
<dbReference type="AlphaFoldDB" id="A0A9W9L3X1"/>
<dbReference type="InterPro" id="IPR008847">
    <property type="entry name" value="Suf"/>
</dbReference>
<dbReference type="RefSeq" id="XP_056522573.1">
    <property type="nucleotide sequence ID" value="XM_056665623.1"/>
</dbReference>
<dbReference type="GO" id="GO:0180010">
    <property type="term" value="P:co-transcriptional mRNA 3'-end processing, cleavage and polyadenylation pathway"/>
    <property type="evidence" value="ECO:0007669"/>
    <property type="project" value="UniProtKB-UniRule"/>
</dbReference>
<dbReference type="OrthoDB" id="26282at2759"/>
<feature type="region of interest" description="Disordered" evidence="9">
    <location>
        <begin position="882"/>
        <end position="943"/>
    </location>
</feature>
<dbReference type="InterPro" id="IPR045243">
    <property type="entry name" value="Rna14-like"/>
</dbReference>
<dbReference type="SUPFAM" id="SSF48452">
    <property type="entry name" value="TPR-like"/>
    <property type="match status" value="2"/>
</dbReference>
<dbReference type="GO" id="GO:0003729">
    <property type="term" value="F:mRNA binding"/>
    <property type="evidence" value="ECO:0007669"/>
    <property type="project" value="TreeGrafter"/>
</dbReference>
<protein>
    <recommendedName>
        <fullName evidence="7 8">mRNA 3'-end-processing protein RNA14</fullName>
    </recommendedName>
</protein>
<evidence type="ECO:0000256" key="2">
    <source>
        <dbReference type="ARBA" id="ARBA00004496"/>
    </source>
</evidence>
<keyword evidence="3 8" id="KW-0963">Cytoplasm</keyword>
<dbReference type="InterPro" id="IPR003107">
    <property type="entry name" value="HAT"/>
</dbReference>
<keyword evidence="5" id="KW-0677">Repeat</keyword>
<dbReference type="GO" id="GO:0005737">
    <property type="term" value="C:cytoplasm"/>
    <property type="evidence" value="ECO:0007669"/>
    <property type="project" value="UniProtKB-SubCell"/>
</dbReference>
<evidence type="ECO:0000313" key="12">
    <source>
        <dbReference type="Proteomes" id="UP001149079"/>
    </source>
</evidence>
<comment type="caution">
    <text evidence="11">The sequence shown here is derived from an EMBL/GenBank/DDBJ whole genome shotgun (WGS) entry which is preliminary data.</text>
</comment>
<dbReference type="Proteomes" id="UP001149079">
    <property type="component" value="Unassembled WGS sequence"/>
</dbReference>
<feature type="compositionally biased region" description="Polar residues" evidence="9">
    <location>
        <begin position="11"/>
        <end position="25"/>
    </location>
</feature>
<reference evidence="11" key="2">
    <citation type="journal article" date="2023" name="IMA Fungus">
        <title>Comparative genomic study of the Penicillium genus elucidates a diverse pangenome and 15 lateral gene transfer events.</title>
        <authorList>
            <person name="Petersen C."/>
            <person name="Sorensen T."/>
            <person name="Nielsen M.R."/>
            <person name="Sondergaard T.E."/>
            <person name="Sorensen J.L."/>
            <person name="Fitzpatrick D.A."/>
            <person name="Frisvad J.C."/>
            <person name="Nielsen K.L."/>
        </authorList>
    </citation>
    <scope>NUCLEOTIDE SEQUENCE</scope>
    <source>
        <strain evidence="11">IBT 22155</strain>
    </source>
</reference>
<dbReference type="FunFam" id="1.25.40.1040:FF:000006">
    <property type="entry name" value="CFIA complex component Rna14, putative"/>
    <property type="match status" value="1"/>
</dbReference>
<evidence type="ECO:0000313" key="11">
    <source>
        <dbReference type="EMBL" id="KAJ5135601.1"/>
    </source>
</evidence>
<evidence type="ECO:0000256" key="3">
    <source>
        <dbReference type="ARBA" id="ARBA00022490"/>
    </source>
</evidence>
<dbReference type="Gene3D" id="1.25.40.1040">
    <property type="match status" value="2"/>
</dbReference>
<reference evidence="11" key="1">
    <citation type="submission" date="2022-11" db="EMBL/GenBank/DDBJ databases">
        <authorList>
            <person name="Petersen C."/>
        </authorList>
    </citation>
    <scope>NUCLEOTIDE SEQUENCE</scope>
    <source>
        <strain evidence="11">IBT 22155</strain>
    </source>
</reference>
<feature type="compositionally biased region" description="Polar residues" evidence="9">
    <location>
        <begin position="925"/>
        <end position="938"/>
    </location>
</feature>
<feature type="compositionally biased region" description="Basic and acidic residues" evidence="9">
    <location>
        <begin position="648"/>
        <end position="660"/>
    </location>
</feature>
<accession>A0A9W9L3X1</accession>
<gene>
    <name evidence="11" type="ORF">N7515_004879</name>
</gene>
<feature type="region of interest" description="Disordered" evidence="9">
    <location>
        <begin position="630"/>
        <end position="660"/>
    </location>
</feature>
<feature type="region of interest" description="Disordered" evidence="9">
    <location>
        <begin position="221"/>
        <end position="240"/>
    </location>
</feature>
<comment type="subcellular location">
    <subcellularLocation>
        <location evidence="2 8">Cytoplasm</location>
    </subcellularLocation>
    <subcellularLocation>
        <location evidence="8">Nucleus</location>
    </subcellularLocation>
    <text evidence="8">Nucleus and/or cytoplasm.</text>
</comment>
<evidence type="ECO:0000256" key="5">
    <source>
        <dbReference type="ARBA" id="ARBA00022737"/>
    </source>
</evidence>
<organism evidence="11 12">
    <name type="scientific">Penicillium bovifimosum</name>
    <dbReference type="NCBI Taxonomy" id="126998"/>
    <lineage>
        <taxon>Eukaryota</taxon>
        <taxon>Fungi</taxon>
        <taxon>Dikarya</taxon>
        <taxon>Ascomycota</taxon>
        <taxon>Pezizomycotina</taxon>
        <taxon>Eurotiomycetes</taxon>
        <taxon>Eurotiomycetidae</taxon>
        <taxon>Eurotiales</taxon>
        <taxon>Aspergillaceae</taxon>
        <taxon>Penicillium</taxon>
    </lineage>
</organism>
<feature type="region of interest" description="Disordered" evidence="9">
    <location>
        <begin position="1"/>
        <end position="210"/>
    </location>
</feature>
<dbReference type="EMBL" id="JAPQKL010000004">
    <property type="protein sequence ID" value="KAJ5135601.1"/>
    <property type="molecule type" value="Genomic_DNA"/>
</dbReference>
<feature type="compositionally biased region" description="Polar residues" evidence="9">
    <location>
        <begin position="49"/>
        <end position="60"/>
    </location>
</feature>
<dbReference type="SMART" id="SM00386">
    <property type="entry name" value="HAT"/>
    <property type="match status" value="5"/>
</dbReference>
<keyword evidence="12" id="KW-1185">Reference proteome</keyword>
<feature type="domain" description="Suppressor of forked" evidence="10">
    <location>
        <begin position="246"/>
        <end position="846"/>
    </location>
</feature>
<dbReference type="PANTHER" id="PTHR19980:SF0">
    <property type="entry name" value="CLEAVAGE STIMULATION FACTOR SUBUNIT 3"/>
    <property type="match status" value="1"/>
</dbReference>
<sequence>MADDEAEATFPQEQATPAEPQVSTEQDGHGDNSDADSDEYDPSQGWEGQYSNPINDSNQLEAGPVDASVADDEEDSVPNAIDAPETEADQTSASVEPSQDPSRAESSTPMQLSGATETPRARTIGGFEVDDEDDQGDADYEPPAVLGGEDADAMPVTMSEDPSSGIANQNTPPDVSSHTAEQTPASGPDVANSSYSPAPVSNIDPSSVPVQSHWAAQDLQSATMQNSTTSTPVPDSPAAKGRLAHDRVGILEDRIQKDPRGDIPAWLELIAEHRGRGRLDIARETYDRFFEVFPMAADQWVAYATMESELNEFFRLEQIFNRTLLSIPSVQLWSVYLDYVRRRNPLTTDASEQARKTISSAYDLAIQYVGMDKDSGNIWTDYIEFIRSGPGVVGGPGWQDQQKMDLLRKAYQRALGVPTQALNTLWKEYDQFEMNLNKVTGRRFLQEHSSSYMTARSSYTELQNITRDLIRTSLPPLPPLPGSEGDVEFAAQANIWKRWMAWEKQDPLVLKEEDLSAYKSRVVYFYKQALMAMTFLPEMWFDAAEFCFQNDLEDDGTDFLKKGIEANPESCLLAFKRADRLEVASESEQDSAKRAQKVREPYDKLLDALYALISKARDQETQDVARIEASFPSTNAEGQAQDEDDADPEAKEREAAKKEQIDAVRKAHSTQINIISKTISFAWIALMRSMRRIQGKGKPGEIAGSRQVFAEARKRGRITSDVYIASALMEYHCYKDPAATKIFERGAKLFPEDEHFALEYLKHLLDINDTINARAVFETTVRKLASNPENVHKAKPIFSFLHGYESRYGDLTQVINLETRMRELYPEDPALEQFASRYSNSIFDPTSVQLILSPSQTRQKMTMTGFPPDVHGSPMARYMDTSLNSPKRAYPTDEFDDDSNRPRKFIRADSPMKSAQGRRLDQPKRVQQLNGQSVSYRPQGSPAPLPREVVNLLSIIPAASSYNIARLSPEKMVELLRHVDIPSDISQVQIPQNVHGSSGGQTQGGGNPYSGKITHLLSLFA</sequence>
<feature type="compositionally biased region" description="Acidic residues" evidence="9">
    <location>
        <begin position="128"/>
        <end position="140"/>
    </location>
</feature>
<dbReference type="GO" id="GO:0005634">
    <property type="term" value="C:nucleus"/>
    <property type="evidence" value="ECO:0007669"/>
    <property type="project" value="UniProtKB-SubCell"/>
</dbReference>
<dbReference type="Pfam" id="PF05843">
    <property type="entry name" value="Suf"/>
    <property type="match status" value="1"/>
</dbReference>
<evidence type="ECO:0000256" key="8">
    <source>
        <dbReference type="RuleBase" id="RU369035"/>
    </source>
</evidence>
<comment type="function">
    <text evidence="1 8">Component of the cleavage factor IA (CFIA) complex, which is involved in the endonucleolytic cleavage during polyadenylation-dependent pre-mRNA 3'-end formation.</text>
</comment>
<feature type="compositionally biased region" description="Polar residues" evidence="9">
    <location>
        <begin position="221"/>
        <end position="233"/>
    </location>
</feature>
<evidence type="ECO:0000256" key="6">
    <source>
        <dbReference type="ARBA" id="ARBA00023242"/>
    </source>
</evidence>
<feature type="compositionally biased region" description="Polar residues" evidence="9">
    <location>
        <begin position="89"/>
        <end position="116"/>
    </location>
</feature>
<dbReference type="InterPro" id="IPR011990">
    <property type="entry name" value="TPR-like_helical_dom_sf"/>
</dbReference>
<evidence type="ECO:0000256" key="9">
    <source>
        <dbReference type="SAM" id="MobiDB-lite"/>
    </source>
</evidence>
<evidence type="ECO:0000256" key="1">
    <source>
        <dbReference type="ARBA" id="ARBA00002863"/>
    </source>
</evidence>
<feature type="compositionally biased region" description="Polar residues" evidence="9">
    <location>
        <begin position="160"/>
        <end position="196"/>
    </location>
</feature>
<proteinExistence type="predicted"/>
<evidence type="ECO:0000256" key="7">
    <source>
        <dbReference type="ARBA" id="ARBA00026188"/>
    </source>
</evidence>